<accession>A0A166ZRY6</accession>
<dbReference type="Pfam" id="PF00264">
    <property type="entry name" value="Tyrosinase"/>
    <property type="match status" value="1"/>
</dbReference>
<dbReference type="PANTHER" id="PTHR11474:SF76">
    <property type="entry name" value="SHKT DOMAIN-CONTAINING PROTEIN"/>
    <property type="match status" value="1"/>
</dbReference>
<organism evidence="8 9">
    <name type="scientific">Pseudoalteromonas luteoviolacea H33</name>
    <dbReference type="NCBI Taxonomy" id="1365251"/>
    <lineage>
        <taxon>Bacteria</taxon>
        <taxon>Pseudomonadati</taxon>
        <taxon>Pseudomonadota</taxon>
        <taxon>Gammaproteobacteria</taxon>
        <taxon>Alteromonadales</taxon>
        <taxon>Pseudoalteromonadaceae</taxon>
        <taxon>Pseudoalteromonas</taxon>
    </lineage>
</organism>
<evidence type="ECO:0000256" key="1">
    <source>
        <dbReference type="ARBA" id="ARBA00001973"/>
    </source>
</evidence>
<dbReference type="EMBL" id="AUXZ01000141">
    <property type="protein sequence ID" value="KZN44598.1"/>
    <property type="molecule type" value="Genomic_DNA"/>
</dbReference>
<feature type="domain" description="Tyrosinase copper-binding" evidence="7">
    <location>
        <begin position="240"/>
        <end position="251"/>
    </location>
</feature>
<dbReference type="InterPro" id="IPR022739">
    <property type="entry name" value="Polyphenol_oxidase_cen"/>
</dbReference>
<dbReference type="PATRIC" id="fig|1365251.3.peg.5378"/>
<dbReference type="PROSITE" id="PS00498">
    <property type="entry name" value="TYROSINASE_2"/>
    <property type="match status" value="1"/>
</dbReference>
<evidence type="ECO:0000259" key="7">
    <source>
        <dbReference type="PROSITE" id="PS00498"/>
    </source>
</evidence>
<dbReference type="PROSITE" id="PS00497">
    <property type="entry name" value="TYROSINASE_1"/>
    <property type="match status" value="1"/>
</dbReference>
<dbReference type="GO" id="GO:0046872">
    <property type="term" value="F:metal ion binding"/>
    <property type="evidence" value="ECO:0007669"/>
    <property type="project" value="UniProtKB-KW"/>
</dbReference>
<reference evidence="8 9" key="1">
    <citation type="submission" date="2013-07" db="EMBL/GenBank/DDBJ databases">
        <title>Comparative Genomic and Metabolomic Analysis of Twelve Strains of Pseudoalteromonas luteoviolacea.</title>
        <authorList>
            <person name="Vynne N.G."/>
            <person name="Mansson M."/>
            <person name="Gram L."/>
        </authorList>
    </citation>
    <scope>NUCLEOTIDE SEQUENCE [LARGE SCALE GENOMIC DNA]</scope>
    <source>
        <strain evidence="8 9">H33</strain>
    </source>
</reference>
<protein>
    <recommendedName>
        <fullName evidence="6 7">Tyrosinase copper-binding domain-containing protein</fullName>
    </recommendedName>
</protein>
<dbReference type="InterPro" id="IPR050316">
    <property type="entry name" value="Tyrosinase/Hemocyanin"/>
</dbReference>
<evidence type="ECO:0000313" key="9">
    <source>
        <dbReference type="Proteomes" id="UP000076503"/>
    </source>
</evidence>
<dbReference type="InterPro" id="IPR008922">
    <property type="entry name" value="Di-copper_centre_dom_sf"/>
</dbReference>
<sequence length="478" mass="54045">MKKRDISDPTSWWYQAAIHGIGFKTYTENPLGHNNMHEWSEDSIWKKAKGIPQNTIQAEALADEMKDKHFWQQCQHGSWYFLPWHRMYLYFFERIVSKTIQDLGGPDDWTLPYWNYFNAFNPKLTPKLKEKALFIPQEFGFFCNDTHQTQPNPDFPGLWIEERQSYKLNPRTPDHPGDLWDTSSMQSTGFVGEGPDGFGGEITDFSHNGRYFGALENNPHNTVHDEIGGTMGDPNTAALDPIFWLHHANIDRLWQSWIENGNTDTTDKKWLNQVFYFHNEHGEKVSLSPSDVLNTQQLDYTYSENYSGLNQTEPVIHKSYLRGTFVLDTIAASIKPLSLNSTPISTSLDFISSEKTKVVLTHIGTESSPAPTAVYVSLENITGAGNIAPVHIFIKLPNSKERFFVGSLGLFGLTQASSPSTHSAGQGLNVQLNATEIVHQLRAHPQWKLEDIHIEVEPSRALGAANATIGRISIKAEV</sequence>
<keyword evidence="4" id="KW-0560">Oxidoreductase</keyword>
<proteinExistence type="inferred from homology"/>
<dbReference type="SUPFAM" id="SSF48056">
    <property type="entry name" value="Di-copper centre-containing domain"/>
    <property type="match status" value="1"/>
</dbReference>
<evidence type="ECO:0000256" key="4">
    <source>
        <dbReference type="ARBA" id="ARBA00023002"/>
    </source>
</evidence>
<keyword evidence="5" id="KW-0186">Copper</keyword>
<dbReference type="Proteomes" id="UP000076503">
    <property type="component" value="Unassembled WGS sequence"/>
</dbReference>
<keyword evidence="3" id="KW-0479">Metal-binding</keyword>
<gene>
    <name evidence="8" type="ORF">N476_06250</name>
</gene>
<dbReference type="InterPro" id="IPR002227">
    <property type="entry name" value="Tyrosinase_Cu-bd"/>
</dbReference>
<comment type="similarity">
    <text evidence="2">Belongs to the tyrosinase family.</text>
</comment>
<evidence type="ECO:0000313" key="8">
    <source>
        <dbReference type="EMBL" id="KZN44598.1"/>
    </source>
</evidence>
<dbReference type="PANTHER" id="PTHR11474">
    <property type="entry name" value="TYROSINASE FAMILY MEMBER"/>
    <property type="match status" value="1"/>
</dbReference>
<comment type="caution">
    <text evidence="8">The sequence shown here is derived from an EMBL/GenBank/DDBJ whole genome shotgun (WGS) entry which is preliminary data.</text>
</comment>
<evidence type="ECO:0000256" key="5">
    <source>
        <dbReference type="ARBA" id="ARBA00023008"/>
    </source>
</evidence>
<dbReference type="AlphaFoldDB" id="A0A166ZRY6"/>
<dbReference type="PRINTS" id="PR00092">
    <property type="entry name" value="TYROSINASE"/>
</dbReference>
<evidence type="ECO:0000256" key="2">
    <source>
        <dbReference type="ARBA" id="ARBA00009928"/>
    </source>
</evidence>
<dbReference type="InterPro" id="IPR057190">
    <property type="entry name" value="DUF7868"/>
</dbReference>
<name>A0A166ZRY6_9GAMM</name>
<dbReference type="Gene3D" id="1.10.1280.10">
    <property type="entry name" value="Di-copper center containing domain from catechol oxidase"/>
    <property type="match status" value="1"/>
</dbReference>
<dbReference type="Pfam" id="PF12142">
    <property type="entry name" value="PPO1_DWL"/>
    <property type="match status" value="1"/>
</dbReference>
<dbReference type="GO" id="GO:0004097">
    <property type="term" value="F:catechol oxidase activity"/>
    <property type="evidence" value="ECO:0007669"/>
    <property type="project" value="InterPro"/>
</dbReference>
<comment type="cofactor">
    <cofactor evidence="1">
        <name>Cu(2+)</name>
        <dbReference type="ChEBI" id="CHEBI:29036"/>
    </cofactor>
</comment>
<evidence type="ECO:0000259" key="6">
    <source>
        <dbReference type="PROSITE" id="PS00497"/>
    </source>
</evidence>
<dbReference type="Pfam" id="PF25271">
    <property type="entry name" value="DUF7868"/>
    <property type="match status" value="1"/>
</dbReference>
<feature type="domain" description="Tyrosinase copper-binding" evidence="6">
    <location>
        <begin position="76"/>
        <end position="93"/>
    </location>
</feature>
<evidence type="ECO:0000256" key="3">
    <source>
        <dbReference type="ARBA" id="ARBA00022723"/>
    </source>
</evidence>